<dbReference type="GO" id="GO:0005886">
    <property type="term" value="C:plasma membrane"/>
    <property type="evidence" value="ECO:0007669"/>
    <property type="project" value="UniProtKB-SubCell"/>
</dbReference>
<feature type="transmembrane region" description="Helical" evidence="8">
    <location>
        <begin position="87"/>
        <end position="106"/>
    </location>
</feature>
<proteinExistence type="inferred from homology"/>
<dbReference type="Pfam" id="PF02293">
    <property type="entry name" value="AmiS_UreI"/>
    <property type="match status" value="1"/>
</dbReference>
<dbReference type="AlphaFoldDB" id="A0AA91JN73"/>
<evidence type="ECO:0008006" key="11">
    <source>
        <dbReference type="Google" id="ProtNLM"/>
    </source>
</evidence>
<protein>
    <recommendedName>
        <fullName evidence="11">Acid-activated urea channel</fullName>
    </recommendedName>
</protein>
<evidence type="ECO:0000256" key="2">
    <source>
        <dbReference type="ARBA" id="ARBA00010068"/>
    </source>
</evidence>
<evidence type="ECO:0000256" key="6">
    <source>
        <dbReference type="ARBA" id="ARBA00022989"/>
    </source>
</evidence>
<keyword evidence="5 8" id="KW-0812">Transmembrane</keyword>
<keyword evidence="6 8" id="KW-1133">Transmembrane helix</keyword>
<dbReference type="InterPro" id="IPR003211">
    <property type="entry name" value="AmiSUreI_transpt"/>
</dbReference>
<dbReference type="Proteomes" id="UP000183039">
    <property type="component" value="Unassembled WGS sequence"/>
</dbReference>
<comment type="subcellular location">
    <subcellularLocation>
        <location evidence="1">Cell membrane</location>
        <topology evidence="1">Multi-pass membrane protein</topology>
    </subcellularLocation>
</comment>
<evidence type="ECO:0000256" key="4">
    <source>
        <dbReference type="ARBA" id="ARBA00022475"/>
    </source>
</evidence>
<evidence type="ECO:0000256" key="8">
    <source>
        <dbReference type="SAM" id="Phobius"/>
    </source>
</evidence>
<dbReference type="EMBL" id="JXLC01000024">
    <property type="protein sequence ID" value="OJG88987.1"/>
    <property type="molecule type" value="Genomic_DNA"/>
</dbReference>
<dbReference type="InterPro" id="IPR038523">
    <property type="entry name" value="AmiSUreI_transpt_sf"/>
</dbReference>
<evidence type="ECO:0000256" key="5">
    <source>
        <dbReference type="ARBA" id="ARBA00022692"/>
    </source>
</evidence>
<feature type="transmembrane region" description="Helical" evidence="8">
    <location>
        <begin position="142"/>
        <end position="162"/>
    </location>
</feature>
<reference evidence="9 10" key="1">
    <citation type="submission" date="2014-12" db="EMBL/GenBank/DDBJ databases">
        <title>Draft genome sequences of 29 type strains of Enterococci.</title>
        <authorList>
            <person name="Zhong Z."/>
            <person name="Sun Z."/>
            <person name="Liu W."/>
            <person name="Zhang W."/>
            <person name="Zhang H."/>
        </authorList>
    </citation>
    <scope>NUCLEOTIDE SEQUENCE [LARGE SCALE GENOMIC DNA]</scope>
    <source>
        <strain evidence="9 10">DSM 22801</strain>
    </source>
</reference>
<feature type="transmembrane region" description="Helical" evidence="8">
    <location>
        <begin position="61"/>
        <end position="80"/>
    </location>
</feature>
<evidence type="ECO:0000256" key="1">
    <source>
        <dbReference type="ARBA" id="ARBA00004651"/>
    </source>
</evidence>
<dbReference type="CDD" id="cd13428">
    <property type="entry name" value="UreI_AmiS"/>
    <property type="match status" value="1"/>
</dbReference>
<feature type="transmembrane region" description="Helical" evidence="8">
    <location>
        <begin position="6"/>
        <end position="29"/>
    </location>
</feature>
<name>A0AA91JN73_9ENTE</name>
<gene>
    <name evidence="9" type="ORF">RV15_GL001723</name>
</gene>
<organism evidence="9 10">
    <name type="scientific">Enterococcus silesiacus</name>
    <dbReference type="NCBI Taxonomy" id="332949"/>
    <lineage>
        <taxon>Bacteria</taxon>
        <taxon>Bacillati</taxon>
        <taxon>Bacillota</taxon>
        <taxon>Bacilli</taxon>
        <taxon>Lactobacillales</taxon>
        <taxon>Enterococcaceae</taxon>
        <taxon>Enterococcus</taxon>
    </lineage>
</organism>
<feature type="transmembrane region" description="Helical" evidence="8">
    <location>
        <begin position="112"/>
        <end position="130"/>
    </location>
</feature>
<evidence type="ECO:0000313" key="10">
    <source>
        <dbReference type="Proteomes" id="UP000183039"/>
    </source>
</evidence>
<evidence type="ECO:0000256" key="3">
    <source>
        <dbReference type="ARBA" id="ARBA00022448"/>
    </source>
</evidence>
<accession>A0AA91JN73</accession>
<evidence type="ECO:0000256" key="7">
    <source>
        <dbReference type="ARBA" id="ARBA00023136"/>
    </source>
</evidence>
<feature type="transmembrane region" description="Helical" evidence="8">
    <location>
        <begin position="36"/>
        <end position="55"/>
    </location>
</feature>
<keyword evidence="3" id="KW-0813">Transport</keyword>
<sequence>MGGFILLGVGLLFVAITLISNGYCGLAGVDKKSTGLINLLTGSLSFIINTIYLFRGAYYDAGIGYLFAFTYLMVGLIYVFELDMRIYGIFALFVAINTIPAAYISFTVDGDWRFALIWLSWGILWMTGFIEYVLKKEIGKPVLYFAIFEGIVTCWIPGLLMLTNNW</sequence>
<dbReference type="Gene3D" id="1.25.40.600">
    <property type="match status" value="1"/>
</dbReference>
<keyword evidence="4" id="KW-1003">Cell membrane</keyword>
<keyword evidence="7 8" id="KW-0472">Membrane</keyword>
<evidence type="ECO:0000313" key="9">
    <source>
        <dbReference type="EMBL" id="OJG88987.1"/>
    </source>
</evidence>
<comment type="caution">
    <text evidence="9">The sequence shown here is derived from an EMBL/GenBank/DDBJ whole genome shotgun (WGS) entry which is preliminary data.</text>
</comment>
<comment type="similarity">
    <text evidence="2">Belongs to the AmiS/UreI family.</text>
</comment>